<proteinExistence type="predicted"/>
<dbReference type="InterPro" id="IPR018740">
    <property type="entry name" value="DUF2282_membr"/>
</dbReference>
<dbReference type="PATRIC" id="fig|1268635.3.peg.1530"/>
<reference evidence="2 3" key="1">
    <citation type="journal article" date="2013" name="Int. J. Med. Microbiol.">
        <title>Legionella oakridgensis ATCC 33761 genome sequence and phenotypic characterization reveals its replication capacity in amoebae.</title>
        <authorList>
            <person name="Brzuszkiewicz E."/>
            <person name="Schulz T."/>
            <person name="Rydzewski K."/>
            <person name="Daniel R."/>
            <person name="Gillmaier N."/>
            <person name="Dittmann C."/>
            <person name="Holland G."/>
            <person name="Schunder E."/>
            <person name="Lautner M."/>
            <person name="Eisenreich W."/>
            <person name="Luck C."/>
            <person name="Heuner K."/>
        </authorList>
    </citation>
    <scope>NUCLEOTIDE SEQUENCE [LARGE SCALE GENOMIC DNA]</scope>
    <source>
        <strain>OR-10</strain>
        <strain evidence="3">ATCC 33761</strain>
    </source>
</reference>
<dbReference type="AlphaFoldDB" id="W0BEJ2"/>
<evidence type="ECO:0000256" key="1">
    <source>
        <dbReference type="SAM" id="SignalP"/>
    </source>
</evidence>
<gene>
    <name evidence="2" type="ORF">Loa_01501</name>
</gene>
<dbReference type="STRING" id="1268635.Loa_01501"/>
<feature type="signal peptide" evidence="1">
    <location>
        <begin position="1"/>
        <end position="47"/>
    </location>
</feature>
<sequence length="96" mass="9748">MAVIDCLIINGANDGKEKMDKIIKSAITGVLSLTAAGALMASTQAMAAEKGQEKCYGIAKAGMNDCNTATSSCAGTSKTDGQADAYVLLPEGVCKK</sequence>
<evidence type="ECO:0000313" key="3">
    <source>
        <dbReference type="Proteomes" id="UP000018838"/>
    </source>
</evidence>
<keyword evidence="3" id="KW-1185">Reference proteome</keyword>
<protein>
    <submittedName>
        <fullName evidence="2">Putative integral membrane protein</fullName>
    </submittedName>
</protein>
<accession>W0BEJ2</accession>
<dbReference type="Pfam" id="PF10048">
    <property type="entry name" value="DUF2282"/>
    <property type="match status" value="1"/>
</dbReference>
<name>W0BEJ2_9GAMM</name>
<feature type="chain" id="PRO_5004786002" evidence="1">
    <location>
        <begin position="48"/>
        <end position="96"/>
    </location>
</feature>
<dbReference type="Proteomes" id="UP000018838">
    <property type="component" value="Chromosome"/>
</dbReference>
<keyword evidence="1" id="KW-0732">Signal</keyword>
<dbReference type="eggNOG" id="COG5572">
    <property type="taxonomic scope" value="Bacteria"/>
</dbReference>
<evidence type="ECO:0000313" key="2">
    <source>
        <dbReference type="EMBL" id="AHE67052.1"/>
    </source>
</evidence>
<dbReference type="HOGENOM" id="CLU_152410_1_0_6"/>
<dbReference type="EMBL" id="CP004006">
    <property type="protein sequence ID" value="AHE67052.1"/>
    <property type="molecule type" value="Genomic_DNA"/>
</dbReference>
<organism evidence="2 3">
    <name type="scientific">Legionella oakridgensis ATCC 33761 = DSM 21215</name>
    <dbReference type="NCBI Taxonomy" id="1268635"/>
    <lineage>
        <taxon>Bacteria</taxon>
        <taxon>Pseudomonadati</taxon>
        <taxon>Pseudomonadota</taxon>
        <taxon>Gammaproteobacteria</taxon>
        <taxon>Legionellales</taxon>
        <taxon>Legionellaceae</taxon>
        <taxon>Legionella</taxon>
    </lineage>
</organism>
<dbReference type="KEGG" id="lok:Loa_01501"/>